<accession>A0ABQ7B3X8</accession>
<evidence type="ECO:0000256" key="1">
    <source>
        <dbReference type="SAM" id="MobiDB-lite"/>
    </source>
</evidence>
<feature type="region of interest" description="Disordered" evidence="1">
    <location>
        <begin position="129"/>
        <end position="150"/>
    </location>
</feature>
<keyword evidence="3" id="KW-1185">Reference proteome</keyword>
<comment type="caution">
    <text evidence="2">The sequence shown here is derived from an EMBL/GenBank/DDBJ whole genome shotgun (WGS) entry which is preliminary data.</text>
</comment>
<gene>
    <name evidence="2" type="ORF">DY000_02058749</name>
</gene>
<name>A0ABQ7B3X8_BRACR</name>
<sequence>MQEKLCHQSELPLVSSQLAQSYLHSALSPLQISLFIHDKRMRAGHRFPPTAPTHEQCSTIEFLSDLRKQSRRQQIVPRRSLLRSFILRSGAPDCLFMANFHIGVPSSILRVFNLYPGGVYTFVQAKSSPHRIDGTSSSSFPQRSQATNII</sequence>
<protein>
    <submittedName>
        <fullName evidence="2">Uncharacterized protein</fullName>
    </submittedName>
</protein>
<reference evidence="2 3" key="1">
    <citation type="journal article" date="2020" name="BMC Genomics">
        <title>Intraspecific diversification of the crop wild relative Brassica cretica Lam. using demographic model selection.</title>
        <authorList>
            <person name="Kioukis A."/>
            <person name="Michalopoulou V.A."/>
            <person name="Briers L."/>
            <person name="Pirintsos S."/>
            <person name="Studholme D.J."/>
            <person name="Pavlidis P."/>
            <person name="Sarris P.F."/>
        </authorList>
    </citation>
    <scope>NUCLEOTIDE SEQUENCE [LARGE SCALE GENOMIC DNA]</scope>
    <source>
        <strain evidence="3">cv. PFS-1207/04</strain>
    </source>
</reference>
<evidence type="ECO:0000313" key="2">
    <source>
        <dbReference type="EMBL" id="KAF3520989.1"/>
    </source>
</evidence>
<organism evidence="2 3">
    <name type="scientific">Brassica cretica</name>
    <name type="common">Mustard</name>
    <dbReference type="NCBI Taxonomy" id="69181"/>
    <lineage>
        <taxon>Eukaryota</taxon>
        <taxon>Viridiplantae</taxon>
        <taxon>Streptophyta</taxon>
        <taxon>Embryophyta</taxon>
        <taxon>Tracheophyta</taxon>
        <taxon>Spermatophyta</taxon>
        <taxon>Magnoliopsida</taxon>
        <taxon>eudicotyledons</taxon>
        <taxon>Gunneridae</taxon>
        <taxon>Pentapetalae</taxon>
        <taxon>rosids</taxon>
        <taxon>malvids</taxon>
        <taxon>Brassicales</taxon>
        <taxon>Brassicaceae</taxon>
        <taxon>Brassiceae</taxon>
        <taxon>Brassica</taxon>
    </lineage>
</organism>
<feature type="compositionally biased region" description="Polar residues" evidence="1">
    <location>
        <begin position="134"/>
        <end position="150"/>
    </location>
</feature>
<evidence type="ECO:0000313" key="3">
    <source>
        <dbReference type="Proteomes" id="UP000266723"/>
    </source>
</evidence>
<proteinExistence type="predicted"/>
<dbReference type="EMBL" id="QGKV02001556">
    <property type="protein sequence ID" value="KAF3520989.1"/>
    <property type="molecule type" value="Genomic_DNA"/>
</dbReference>
<dbReference type="Proteomes" id="UP000266723">
    <property type="component" value="Unassembled WGS sequence"/>
</dbReference>